<dbReference type="GeneID" id="106096880"/>
<protein>
    <submittedName>
        <fullName evidence="6">High affinity immunoglobulin gamma Fc receptor I</fullName>
    </submittedName>
</protein>
<dbReference type="InterPro" id="IPR013783">
    <property type="entry name" value="Ig-like_fold"/>
</dbReference>
<keyword evidence="7" id="KW-1185">Reference proteome</keyword>
<evidence type="ECO:0000256" key="4">
    <source>
        <dbReference type="SAM" id="SignalP"/>
    </source>
</evidence>
<dbReference type="PANTHER" id="PTHR11481:SF64">
    <property type="entry name" value="FC RECEPTOR-LIKE PROTEIN 4"/>
    <property type="match status" value="1"/>
</dbReference>
<feature type="domain" description="Ig-like" evidence="5">
    <location>
        <begin position="212"/>
        <end position="280"/>
    </location>
</feature>
<reference evidence="6" key="2">
    <citation type="submission" date="2025-08" db="UniProtKB">
        <authorList>
            <consortium name="Ensembl"/>
        </authorList>
    </citation>
    <scope>IDENTIFICATION</scope>
</reference>
<feature type="transmembrane region" description="Helical" evidence="3">
    <location>
        <begin position="305"/>
        <end position="329"/>
    </location>
</feature>
<evidence type="ECO:0000313" key="6">
    <source>
        <dbReference type="Ensembl" id="ENSONIP00000053359.1"/>
    </source>
</evidence>
<evidence type="ECO:0000256" key="2">
    <source>
        <dbReference type="ARBA" id="ARBA00023157"/>
    </source>
</evidence>
<dbReference type="SMART" id="SM00408">
    <property type="entry name" value="IGc2"/>
    <property type="match status" value="2"/>
</dbReference>
<dbReference type="GO" id="GO:0006955">
    <property type="term" value="P:immune response"/>
    <property type="evidence" value="ECO:0007669"/>
    <property type="project" value="TreeGrafter"/>
</dbReference>
<dbReference type="Ensembl" id="ENSONIT00000051154.1">
    <property type="protein sequence ID" value="ENSONIP00000053359.1"/>
    <property type="gene ID" value="ENSONIG00000040748.1"/>
</dbReference>
<dbReference type="PANTHER" id="PTHR11481">
    <property type="entry name" value="IMMUNOGLOBULIN FC RECEPTOR"/>
    <property type="match status" value="1"/>
</dbReference>
<sequence>MEVTPLCIRLVWYSLLLITAEVKNGYFSQNAELDGTYLYIEPNRLQFFEYESITFKCEGFSRGAEWRVMKKTPSMATTRKSSTGILNIMTAYLLDGGEYWCENLKGEKSNTVNITVTDGDVILESPALAVTQHINVTLRCKEKTASLKRSAHFFKDGQLINTIYEGEMIINSVSQSDEGLYKCRISGSGESLESWLAVRGGDVFLEFPGLPVMEGDNVTIHCRRKGTFSKFTANFFKDGDFIETGYKGEMTIQRVMKSHEGFYKCSIAGFRGESEETWLSVRVREELQHEGHAEPHPSSDHSCHIYLTLRTIFTILLVALLVLLVGLFYSKKLGITQQ</sequence>
<evidence type="ECO:0000313" key="7">
    <source>
        <dbReference type="Proteomes" id="UP000005207"/>
    </source>
</evidence>
<dbReference type="RefSeq" id="XP_013121297.2">
    <property type="nucleotide sequence ID" value="XM_013265843.3"/>
</dbReference>
<keyword evidence="3" id="KW-1133">Transmembrane helix</keyword>
<reference evidence="6" key="3">
    <citation type="submission" date="2025-09" db="UniProtKB">
        <authorList>
            <consortium name="Ensembl"/>
        </authorList>
    </citation>
    <scope>IDENTIFICATION</scope>
</reference>
<proteinExistence type="predicted"/>
<dbReference type="GO" id="GO:0004888">
    <property type="term" value="F:transmembrane signaling receptor activity"/>
    <property type="evidence" value="ECO:0007669"/>
    <property type="project" value="TreeGrafter"/>
</dbReference>
<keyword evidence="2" id="KW-1015">Disulfide bond</keyword>
<dbReference type="AlphaFoldDB" id="A0A669D350"/>
<dbReference type="Proteomes" id="UP000005207">
    <property type="component" value="Linkage group LG3"/>
</dbReference>
<dbReference type="InterPro" id="IPR003598">
    <property type="entry name" value="Ig_sub2"/>
</dbReference>
<dbReference type="InterPro" id="IPR003599">
    <property type="entry name" value="Ig_sub"/>
</dbReference>
<dbReference type="PROSITE" id="PS50835">
    <property type="entry name" value="IG_LIKE"/>
    <property type="match status" value="1"/>
</dbReference>
<dbReference type="GeneTree" id="ENSGT00940000163711"/>
<feature type="signal peptide" evidence="4">
    <location>
        <begin position="1"/>
        <end position="25"/>
    </location>
</feature>
<dbReference type="SMART" id="SM00409">
    <property type="entry name" value="IG"/>
    <property type="match status" value="3"/>
</dbReference>
<accession>A0A669D350</accession>
<reference evidence="7" key="1">
    <citation type="submission" date="2012-01" db="EMBL/GenBank/DDBJ databases">
        <title>The Genome Sequence of Oreochromis niloticus (Nile Tilapia).</title>
        <authorList>
            <consortium name="Broad Institute Genome Assembly Team"/>
            <consortium name="Broad Institute Sequencing Platform"/>
            <person name="Di Palma F."/>
            <person name="Johnson J."/>
            <person name="Lander E.S."/>
            <person name="Lindblad-Toh K."/>
        </authorList>
    </citation>
    <scope>NUCLEOTIDE SEQUENCE [LARGE SCALE GENOMIC DNA]</scope>
</reference>
<dbReference type="GO" id="GO:0009897">
    <property type="term" value="C:external side of plasma membrane"/>
    <property type="evidence" value="ECO:0007669"/>
    <property type="project" value="TreeGrafter"/>
</dbReference>
<dbReference type="InterPro" id="IPR036179">
    <property type="entry name" value="Ig-like_dom_sf"/>
</dbReference>
<dbReference type="GO" id="GO:0007166">
    <property type="term" value="P:cell surface receptor signaling pathway"/>
    <property type="evidence" value="ECO:0007669"/>
    <property type="project" value="TreeGrafter"/>
</dbReference>
<keyword evidence="1 4" id="KW-0732">Signal</keyword>
<dbReference type="InParanoid" id="A0A669D350"/>
<evidence type="ECO:0000259" key="5">
    <source>
        <dbReference type="PROSITE" id="PS50835"/>
    </source>
</evidence>
<keyword evidence="3" id="KW-0472">Membrane</keyword>
<dbReference type="OrthoDB" id="6151406at2759"/>
<keyword evidence="3" id="KW-0812">Transmembrane</keyword>
<name>A0A669D350_ORENI</name>
<dbReference type="SUPFAM" id="SSF48726">
    <property type="entry name" value="Immunoglobulin"/>
    <property type="match status" value="3"/>
</dbReference>
<dbReference type="InterPro" id="IPR007110">
    <property type="entry name" value="Ig-like_dom"/>
</dbReference>
<dbReference type="KEGG" id="onl:106096880"/>
<evidence type="ECO:0000256" key="1">
    <source>
        <dbReference type="ARBA" id="ARBA00022729"/>
    </source>
</evidence>
<dbReference type="InterPro" id="IPR050488">
    <property type="entry name" value="Ig_Fc_receptor"/>
</dbReference>
<feature type="chain" id="PRO_5025676381" evidence="4">
    <location>
        <begin position="26"/>
        <end position="338"/>
    </location>
</feature>
<dbReference type="Gene3D" id="2.60.40.10">
    <property type="entry name" value="Immunoglobulins"/>
    <property type="match status" value="3"/>
</dbReference>
<gene>
    <name evidence="6" type="primary">LOC106096880</name>
</gene>
<evidence type="ECO:0000256" key="3">
    <source>
        <dbReference type="SAM" id="Phobius"/>
    </source>
</evidence>
<organism evidence="6 7">
    <name type="scientific">Oreochromis niloticus</name>
    <name type="common">Nile tilapia</name>
    <name type="synonym">Tilapia nilotica</name>
    <dbReference type="NCBI Taxonomy" id="8128"/>
    <lineage>
        <taxon>Eukaryota</taxon>
        <taxon>Metazoa</taxon>
        <taxon>Chordata</taxon>
        <taxon>Craniata</taxon>
        <taxon>Vertebrata</taxon>
        <taxon>Euteleostomi</taxon>
        <taxon>Actinopterygii</taxon>
        <taxon>Neopterygii</taxon>
        <taxon>Teleostei</taxon>
        <taxon>Neoteleostei</taxon>
        <taxon>Acanthomorphata</taxon>
        <taxon>Ovalentaria</taxon>
        <taxon>Cichlomorphae</taxon>
        <taxon>Cichliformes</taxon>
        <taxon>Cichlidae</taxon>
        <taxon>African cichlids</taxon>
        <taxon>Pseudocrenilabrinae</taxon>
        <taxon>Oreochromini</taxon>
        <taxon>Oreochromis</taxon>
    </lineage>
</organism>